<dbReference type="OrthoDB" id="8261795at2"/>
<evidence type="ECO:0000259" key="1">
    <source>
        <dbReference type="Pfam" id="PF01548"/>
    </source>
</evidence>
<dbReference type="InterPro" id="IPR003346">
    <property type="entry name" value="Transposase_20"/>
</dbReference>
<dbReference type="Proteomes" id="UP000198539">
    <property type="component" value="Unassembled WGS sequence"/>
</dbReference>
<dbReference type="AlphaFoldDB" id="A0A1H3CSU5"/>
<dbReference type="RefSeq" id="WP_092891546.1">
    <property type="nucleotide sequence ID" value="NZ_FNOM01000010.1"/>
</dbReference>
<gene>
    <name evidence="3" type="ORF">SAMN04488238_11044</name>
</gene>
<dbReference type="Pfam" id="PF01548">
    <property type="entry name" value="DEDD_Tnp_IS110"/>
    <property type="match status" value="1"/>
</dbReference>
<dbReference type="InterPro" id="IPR002525">
    <property type="entry name" value="Transp_IS110-like_N"/>
</dbReference>
<feature type="domain" description="Transposase IS116/IS110/IS902 C-terminal" evidence="2">
    <location>
        <begin position="212"/>
        <end position="294"/>
    </location>
</feature>
<accession>A0A1H3CSU5</accession>
<dbReference type="Pfam" id="PF02371">
    <property type="entry name" value="Transposase_20"/>
    <property type="match status" value="1"/>
</dbReference>
<keyword evidence="4" id="KW-1185">Reference proteome</keyword>
<dbReference type="PANTHER" id="PTHR33055">
    <property type="entry name" value="TRANSPOSASE FOR INSERTION SEQUENCE ELEMENT IS1111A"/>
    <property type="match status" value="1"/>
</dbReference>
<protein>
    <submittedName>
        <fullName evidence="3">Transposase</fullName>
    </submittedName>
</protein>
<dbReference type="GO" id="GO:0004803">
    <property type="term" value="F:transposase activity"/>
    <property type="evidence" value="ECO:0007669"/>
    <property type="project" value="InterPro"/>
</dbReference>
<evidence type="ECO:0000313" key="4">
    <source>
        <dbReference type="Proteomes" id="UP000198539"/>
    </source>
</evidence>
<dbReference type="STRING" id="564137.SAMN04488238_11044"/>
<dbReference type="EMBL" id="FNOM01000010">
    <property type="protein sequence ID" value="SDX57241.1"/>
    <property type="molecule type" value="Genomic_DNA"/>
</dbReference>
<evidence type="ECO:0000259" key="2">
    <source>
        <dbReference type="Pfam" id="PF02371"/>
    </source>
</evidence>
<dbReference type="GO" id="GO:0006313">
    <property type="term" value="P:DNA transposition"/>
    <property type="evidence" value="ECO:0007669"/>
    <property type="project" value="InterPro"/>
</dbReference>
<reference evidence="3 4" key="1">
    <citation type="submission" date="2016-10" db="EMBL/GenBank/DDBJ databases">
        <authorList>
            <person name="de Groot N.N."/>
        </authorList>
    </citation>
    <scope>NUCLEOTIDE SEQUENCE [LARGE SCALE GENOMIC DNA]</scope>
    <source>
        <strain evidence="3 4">CGMCC 1.8894</strain>
    </source>
</reference>
<feature type="domain" description="Transposase IS110-like N-terminal" evidence="1">
    <location>
        <begin position="5"/>
        <end position="147"/>
    </location>
</feature>
<dbReference type="InterPro" id="IPR047650">
    <property type="entry name" value="Transpos_IS110"/>
</dbReference>
<evidence type="ECO:0000313" key="3">
    <source>
        <dbReference type="EMBL" id="SDX57241.1"/>
    </source>
</evidence>
<proteinExistence type="predicted"/>
<name>A0A1H3CSU5_9RHOB</name>
<dbReference type="GO" id="GO:0003677">
    <property type="term" value="F:DNA binding"/>
    <property type="evidence" value="ECO:0007669"/>
    <property type="project" value="InterPro"/>
</dbReference>
<sequence length="341" mass="37696">MKHFVGLDVSMKETAVCVVDDHGQRIWEGSVASSADAIAMIIRQKAPDLVRAGMETGPQAVWLWHALRERGVAVDCIHARRAAAALKLQANKTDRNDAFGLARLVHSGWYEPVAIKSFDRYRMRAVLTARERIVRMSTTMINQIRGLAKTFGLTLSAGKGQVFEQSVRRALPSDAVLRDLFESLLTVLSGLKDQRRAFDRQLARFAREDEACRVVSSAPGVGNLTAIAFVTSVDDPARFRSSCDVGAYLGLTPRRYQSGEVDIGGRISKAGDRLTRKLLFEAATVILYRASPSIALKQWGLRISARSGSWKARVALARKLAVTLLTMWKTNTMFENRSFAG</sequence>
<dbReference type="PANTHER" id="PTHR33055:SF3">
    <property type="entry name" value="PUTATIVE TRANSPOSASE FOR IS117-RELATED"/>
    <property type="match status" value="1"/>
</dbReference>
<dbReference type="NCBIfam" id="NF033542">
    <property type="entry name" value="transpos_IS110"/>
    <property type="match status" value="1"/>
</dbReference>
<organism evidence="3 4">
    <name type="scientific">Roseicitreum antarcticum</name>
    <dbReference type="NCBI Taxonomy" id="564137"/>
    <lineage>
        <taxon>Bacteria</taxon>
        <taxon>Pseudomonadati</taxon>
        <taxon>Pseudomonadota</taxon>
        <taxon>Alphaproteobacteria</taxon>
        <taxon>Rhodobacterales</taxon>
        <taxon>Paracoccaceae</taxon>
        <taxon>Roseicitreum</taxon>
    </lineage>
</organism>